<reference evidence="2" key="1">
    <citation type="submission" date="2017-06" db="EMBL/GenBank/DDBJ databases">
        <authorList>
            <person name="Cremers G."/>
        </authorList>
    </citation>
    <scope>NUCLEOTIDE SEQUENCE [LARGE SCALE GENOMIC DNA]</scope>
</reference>
<accession>A0A284VSY0</accession>
<organism evidence="1 2">
    <name type="scientific">Candidatus Methanoperedens nitratireducens</name>
    <dbReference type="NCBI Taxonomy" id="1392998"/>
    <lineage>
        <taxon>Archaea</taxon>
        <taxon>Methanobacteriati</taxon>
        <taxon>Methanobacteriota</taxon>
        <taxon>Stenosarchaea group</taxon>
        <taxon>Methanomicrobia</taxon>
        <taxon>Methanosarcinales</taxon>
        <taxon>ANME-2 cluster</taxon>
        <taxon>Candidatus Methanoperedentaceae</taxon>
        <taxon>Candidatus Methanoperedens</taxon>
    </lineage>
</organism>
<dbReference type="AlphaFoldDB" id="A0A284VSY0"/>
<proteinExistence type="predicted"/>
<gene>
    <name evidence="1" type="ORF">MNV_670014</name>
</gene>
<evidence type="ECO:0000313" key="2">
    <source>
        <dbReference type="Proteomes" id="UP000218615"/>
    </source>
</evidence>
<protein>
    <submittedName>
        <fullName evidence="1">Integrase, catalytic region (Modular protein)</fullName>
    </submittedName>
</protein>
<sequence length="105" mass="12262">MERANGEVRDREKVMRGLKIKNTPILKGYQIYHNYMRPHEGLNGKTPAEACGIKVEGDNKWITLIQNASHTEHQKIMVLNFLFFQANYYKAIVFIICFWSKLLCS</sequence>
<dbReference type="EMBL" id="FZMP01000215">
    <property type="protein sequence ID" value="SNQ62308.1"/>
    <property type="molecule type" value="Genomic_DNA"/>
</dbReference>
<keyword evidence="2" id="KW-1185">Reference proteome</keyword>
<name>A0A284VSY0_9EURY</name>
<evidence type="ECO:0000313" key="1">
    <source>
        <dbReference type="EMBL" id="SNQ62308.1"/>
    </source>
</evidence>
<dbReference type="Proteomes" id="UP000218615">
    <property type="component" value="Unassembled WGS sequence"/>
</dbReference>